<gene>
    <name evidence="2" type="primary">cobC</name>
    <name evidence="2" type="ORF">JHT90_04325</name>
</gene>
<dbReference type="PANTHER" id="PTHR48100:SF59">
    <property type="entry name" value="ADENOSYLCOBALAMIN_ALPHA-RIBAZOLE PHOSPHATASE"/>
    <property type="match status" value="1"/>
</dbReference>
<evidence type="ECO:0000313" key="2">
    <source>
        <dbReference type="EMBL" id="QQP86472.1"/>
    </source>
</evidence>
<dbReference type="CDD" id="cd07067">
    <property type="entry name" value="HP_PGM_like"/>
    <property type="match status" value="1"/>
</dbReference>
<name>A0A974NH59_9GAMM</name>
<reference evidence="2 3" key="1">
    <citation type="submission" date="2021-01" db="EMBL/GenBank/DDBJ databases">
        <title>Entomomonas sp. F2A isolated from a house cricket (Acheta domesticus).</title>
        <authorList>
            <person name="Spergser J."/>
            <person name="Busse H.-J."/>
        </authorList>
    </citation>
    <scope>NUCLEOTIDE SEQUENCE [LARGE SCALE GENOMIC DNA]</scope>
    <source>
        <strain evidence="2 3">F2A</strain>
    </source>
</reference>
<dbReference type="SUPFAM" id="SSF53254">
    <property type="entry name" value="Phosphoglycerate mutase-like"/>
    <property type="match status" value="1"/>
</dbReference>
<dbReference type="Proteomes" id="UP000595278">
    <property type="component" value="Chromosome"/>
</dbReference>
<dbReference type="KEGG" id="eaz:JHT90_04325"/>
<dbReference type="GO" id="GO:0009236">
    <property type="term" value="P:cobalamin biosynthetic process"/>
    <property type="evidence" value="ECO:0007669"/>
    <property type="project" value="UniProtKB-UniRule"/>
</dbReference>
<dbReference type="Gene3D" id="3.40.50.1240">
    <property type="entry name" value="Phosphoglycerate mutase-like"/>
    <property type="match status" value="1"/>
</dbReference>
<accession>A0A974NH59</accession>
<keyword evidence="3" id="KW-1185">Reference proteome</keyword>
<dbReference type="SMART" id="SM00855">
    <property type="entry name" value="PGAM"/>
    <property type="match status" value="1"/>
</dbReference>
<dbReference type="EMBL" id="CP067393">
    <property type="protein sequence ID" value="QQP86472.1"/>
    <property type="molecule type" value="Genomic_DNA"/>
</dbReference>
<dbReference type="PANTHER" id="PTHR48100">
    <property type="entry name" value="BROAD-SPECIFICITY PHOSPHATASE YOR283W-RELATED"/>
    <property type="match status" value="1"/>
</dbReference>
<dbReference type="NCBIfam" id="TIGR03162">
    <property type="entry name" value="ribazole_cobC"/>
    <property type="match status" value="1"/>
</dbReference>
<dbReference type="GO" id="GO:0043755">
    <property type="term" value="F:alpha-ribazole phosphatase activity"/>
    <property type="evidence" value="ECO:0007669"/>
    <property type="project" value="UniProtKB-UniRule"/>
</dbReference>
<sequence>MKLYFIRHTAVDVAQGVCYGWSDVGLKESFKDEANTVFEQIEAIKFDQVYTSPLSRCTKLANYCGYANAIVDGRLKELNFGDWEMQKWDDIQDPNLQNFYNDWLNIAATNGESFADLYKRFVEFINTLPTNIEKAAIFTHGGIINCGRVYAGVTTVANMFNHTPSYGSVTVLDIFPNLDLNKG</sequence>
<dbReference type="InterPro" id="IPR017578">
    <property type="entry name" value="Ribazole_CobC"/>
</dbReference>
<dbReference type="AlphaFoldDB" id="A0A974NH59"/>
<protein>
    <recommendedName>
        <fullName evidence="1">Alpha-ribazole phosphatase</fullName>
        <ecNumber evidence="1">3.1.3.73</ecNumber>
    </recommendedName>
</protein>
<dbReference type="EC" id="3.1.3.73" evidence="1"/>
<evidence type="ECO:0000256" key="1">
    <source>
        <dbReference type="NCBIfam" id="TIGR03162"/>
    </source>
</evidence>
<dbReference type="Pfam" id="PF00300">
    <property type="entry name" value="His_Phos_1"/>
    <property type="match status" value="1"/>
</dbReference>
<dbReference type="InterPro" id="IPR013078">
    <property type="entry name" value="His_Pase_superF_clade-1"/>
</dbReference>
<organism evidence="2 3">
    <name type="scientific">Entomomonas asaccharolytica</name>
    <dbReference type="NCBI Taxonomy" id="2785331"/>
    <lineage>
        <taxon>Bacteria</taxon>
        <taxon>Pseudomonadati</taxon>
        <taxon>Pseudomonadota</taxon>
        <taxon>Gammaproteobacteria</taxon>
        <taxon>Pseudomonadales</taxon>
        <taxon>Pseudomonadaceae</taxon>
        <taxon>Entomomonas</taxon>
    </lineage>
</organism>
<dbReference type="RefSeq" id="WP_201094574.1">
    <property type="nucleotide sequence ID" value="NZ_CP067393.1"/>
</dbReference>
<dbReference type="GO" id="GO:0005737">
    <property type="term" value="C:cytoplasm"/>
    <property type="evidence" value="ECO:0007669"/>
    <property type="project" value="TreeGrafter"/>
</dbReference>
<dbReference type="InterPro" id="IPR050275">
    <property type="entry name" value="PGM_Phosphatase"/>
</dbReference>
<proteinExistence type="predicted"/>
<dbReference type="InterPro" id="IPR029033">
    <property type="entry name" value="His_PPase_superfam"/>
</dbReference>
<evidence type="ECO:0000313" key="3">
    <source>
        <dbReference type="Proteomes" id="UP000595278"/>
    </source>
</evidence>